<gene>
    <name evidence="8" type="ORF">DdX_15474</name>
</gene>
<protein>
    <recommendedName>
        <fullName evidence="6">Serpentine receptor class gamma</fullName>
    </recommendedName>
</protein>
<evidence type="ECO:0000256" key="4">
    <source>
        <dbReference type="ARBA" id="ARBA00022989"/>
    </source>
</evidence>
<feature type="compositionally biased region" description="Basic and acidic residues" evidence="7">
    <location>
        <begin position="751"/>
        <end position="768"/>
    </location>
</feature>
<feature type="transmembrane region" description="Helical" evidence="6">
    <location>
        <begin position="12"/>
        <end position="36"/>
    </location>
</feature>
<keyword evidence="3 6" id="KW-0812">Transmembrane</keyword>
<sequence>MGAALSQATYPPFIFSLAIGIPSLILYLLEVVILLTKPTHFRSAFFRLFIMRFISNTINYFCSFFFMRLGRLGILFDFFNAMPSSILAFCYFFNFYTFHADNISTMFILLNRLTLIISPMGHETIWKYLLPASIMVIYLTPLSCTVQLFTYDFFVRRQDDNKTFTLAINFKPEKKYIASAYLAAVSAVIFSVLCGMLNLVIVILYRRSRNPQTMARMVEQQVESRLTIYAIVTFIAQLSMALYWLFDIILTDIYFAGSLRLRAILGKNFDEVLTIIQLAFPTHEDPNATPSEDVTEFIFTLPSRGFGDYGRKTDVNADPNTTFSSEPNVVGAIGVKYAHGSICDLVINALKDSSRSPNDALKEVLEKIDKEFHNKFGTQFISSAQKLELGLAYINMGNDFPPTDTPVENGEEPSTYSRKIFATTYCYENLFVELASPRTIFKDYMVHFRHNFHHIRMADKKEQVRFYKHRVKSIRRDGFVYSYSTDLKRNPLWKCRMACGRMFNGKRTCPAYVLTKGNWNKDDRGREFQIGIVMNEHDHEPYQTAFQEESDDDENPEAGLKFYKYIDTKVHRDGYVYGWVANLKSSPPWKQRMTCTRKQRGIRKQCNGYIWTTGEWETDSRERLYQRGIVKGYHACEHPVNEDDTDFVGNGGPMDDEQKDESDESLQENSEASLGPAEDVEHVEQEKSAEKDKAMEESLEAPLGPAGDTAAPSVENEAETKDEAEKDELYIDESDESLQENSEASLGPAEDVEHVEQEKSAEKDKAMEESSEAPGNEGAASPYTTALDLMQKLTLQSPPSSSHTMLSEDENHIIEVRSPGSIAASFLDGESLLDGEQPRRELTEEEKILEERRISILLDEGTSPAEYYNEAVELYLVETDEAFEENSEAPLGPAEDLERVEQEKSAEVDKAMEESSEAPLGPAEDLDSNLEQEGSDGEVQDMEQEDSAEVDKEVRNTTTQLDVTSGSDEWIRLLPESEVRK</sequence>
<feature type="compositionally biased region" description="Basic and acidic residues" evidence="7">
    <location>
        <begin position="679"/>
        <end position="696"/>
    </location>
</feature>
<keyword evidence="9" id="KW-1185">Reference proteome</keyword>
<evidence type="ECO:0000256" key="5">
    <source>
        <dbReference type="ARBA" id="ARBA00023136"/>
    </source>
</evidence>
<feature type="transmembrane region" description="Helical" evidence="6">
    <location>
        <begin position="226"/>
        <end position="246"/>
    </location>
</feature>
<dbReference type="EMBL" id="JAKKPZ010000098">
    <property type="protein sequence ID" value="KAI1702463.1"/>
    <property type="molecule type" value="Genomic_DNA"/>
</dbReference>
<feature type="transmembrane region" description="Helical" evidence="6">
    <location>
        <begin position="180"/>
        <end position="205"/>
    </location>
</feature>
<evidence type="ECO:0000256" key="3">
    <source>
        <dbReference type="ARBA" id="ARBA00022692"/>
    </source>
</evidence>
<organism evidence="8 9">
    <name type="scientific">Ditylenchus destructor</name>
    <dbReference type="NCBI Taxonomy" id="166010"/>
    <lineage>
        <taxon>Eukaryota</taxon>
        <taxon>Metazoa</taxon>
        <taxon>Ecdysozoa</taxon>
        <taxon>Nematoda</taxon>
        <taxon>Chromadorea</taxon>
        <taxon>Rhabditida</taxon>
        <taxon>Tylenchina</taxon>
        <taxon>Tylenchomorpha</taxon>
        <taxon>Sphaerularioidea</taxon>
        <taxon>Anguinidae</taxon>
        <taxon>Anguininae</taxon>
        <taxon>Ditylenchus</taxon>
    </lineage>
</organism>
<keyword evidence="5 6" id="KW-0472">Membrane</keyword>
<dbReference type="Proteomes" id="UP001201812">
    <property type="component" value="Unassembled WGS sequence"/>
</dbReference>
<feature type="transmembrane region" description="Helical" evidence="6">
    <location>
        <begin position="48"/>
        <end position="66"/>
    </location>
</feature>
<dbReference type="GO" id="GO:0007606">
    <property type="term" value="P:sensory perception of chemical stimulus"/>
    <property type="evidence" value="ECO:0007669"/>
    <property type="project" value="UniProtKB-UniRule"/>
</dbReference>
<comment type="caution">
    <text evidence="8">The sequence shown here is derived from an EMBL/GenBank/DDBJ whole genome shotgun (WGS) entry which is preliminary data.</text>
</comment>
<comment type="similarity">
    <text evidence="2 6">Belongs to the nematode receptor-like protein srg family.</text>
</comment>
<feature type="region of interest" description="Disordered" evidence="7">
    <location>
        <begin position="883"/>
        <end position="966"/>
    </location>
</feature>
<feature type="compositionally biased region" description="Polar residues" evidence="7">
    <location>
        <begin position="956"/>
        <end position="966"/>
    </location>
</feature>
<feature type="transmembrane region" description="Helical" evidence="6">
    <location>
        <begin position="129"/>
        <end position="149"/>
    </location>
</feature>
<feature type="compositionally biased region" description="Acidic residues" evidence="7">
    <location>
        <begin position="654"/>
        <end position="666"/>
    </location>
</feature>
<accession>A0AAD4MQB0</accession>
<evidence type="ECO:0000256" key="6">
    <source>
        <dbReference type="RuleBase" id="RU280813"/>
    </source>
</evidence>
<evidence type="ECO:0000256" key="7">
    <source>
        <dbReference type="SAM" id="MobiDB-lite"/>
    </source>
</evidence>
<proteinExistence type="inferred from homology"/>
<dbReference type="GO" id="GO:0004888">
    <property type="term" value="F:transmembrane signaling receptor activity"/>
    <property type="evidence" value="ECO:0007669"/>
    <property type="project" value="InterPro"/>
</dbReference>
<dbReference type="Pfam" id="PF02118">
    <property type="entry name" value="Srg"/>
    <property type="match status" value="1"/>
</dbReference>
<feature type="compositionally biased region" description="Acidic residues" evidence="7">
    <location>
        <begin position="924"/>
        <end position="948"/>
    </location>
</feature>
<keyword evidence="4 6" id="KW-1133">Transmembrane helix</keyword>
<comment type="caution">
    <text evidence="6">Lacks conserved residue(s) required for the propagation of feature annotation.</text>
</comment>
<evidence type="ECO:0000313" key="9">
    <source>
        <dbReference type="Proteomes" id="UP001201812"/>
    </source>
</evidence>
<dbReference type="AlphaFoldDB" id="A0AAD4MQB0"/>
<name>A0AAD4MQB0_9BILA</name>
<dbReference type="PANTHER" id="PTHR31552:SF8">
    <property type="entry name" value="SERPENTINE RECEPTOR CLASS GAMMA"/>
    <property type="match status" value="1"/>
</dbReference>
<dbReference type="InterPro" id="IPR000609">
    <property type="entry name" value="7TM_GPCR_serpentine_rcpt_Srg"/>
</dbReference>
<evidence type="ECO:0000313" key="8">
    <source>
        <dbReference type="EMBL" id="KAI1702463.1"/>
    </source>
</evidence>
<feature type="compositionally biased region" description="Basic and acidic residues" evidence="7">
    <location>
        <begin position="718"/>
        <end position="729"/>
    </location>
</feature>
<evidence type="ECO:0000256" key="2">
    <source>
        <dbReference type="ARBA" id="ARBA00005692"/>
    </source>
</evidence>
<dbReference type="PANTHER" id="PTHR31552">
    <property type="entry name" value="SERPENTINE RECEPTOR CLASS GAMMA"/>
    <property type="match status" value="1"/>
</dbReference>
<dbReference type="GO" id="GO:0016020">
    <property type="term" value="C:membrane"/>
    <property type="evidence" value="ECO:0007669"/>
    <property type="project" value="UniProtKB-SubCell"/>
</dbReference>
<reference evidence="8" key="1">
    <citation type="submission" date="2022-01" db="EMBL/GenBank/DDBJ databases">
        <title>Genome Sequence Resource for Two Populations of Ditylenchus destructor, the Migratory Endoparasitic Phytonematode.</title>
        <authorList>
            <person name="Zhang H."/>
            <person name="Lin R."/>
            <person name="Xie B."/>
        </authorList>
    </citation>
    <scope>NUCLEOTIDE SEQUENCE</scope>
    <source>
        <strain evidence="8">BazhouSP</strain>
    </source>
</reference>
<evidence type="ECO:0000256" key="1">
    <source>
        <dbReference type="ARBA" id="ARBA00004141"/>
    </source>
</evidence>
<feature type="compositionally biased region" description="Polar residues" evidence="7">
    <location>
        <begin position="793"/>
        <end position="805"/>
    </location>
</feature>
<comment type="subcellular location">
    <subcellularLocation>
        <location evidence="1">Membrane</location>
        <topology evidence="1">Multi-pass membrane protein</topology>
    </subcellularLocation>
</comment>
<feature type="compositionally biased region" description="Basic and acidic residues" evidence="7">
    <location>
        <begin position="896"/>
        <end position="913"/>
    </location>
</feature>
<feature type="region of interest" description="Disordered" evidence="7">
    <location>
        <begin position="637"/>
        <end position="817"/>
    </location>
</feature>